<comment type="cofactor">
    <cofactor evidence="4">
        <name>Zn(2+)</name>
        <dbReference type="ChEBI" id="CHEBI:29105"/>
    </cofactor>
</comment>
<dbReference type="PANTHER" id="PTHR11749">
    <property type="entry name" value="RIBULOSE-5-PHOSPHATE-3-EPIMERASE"/>
    <property type="match status" value="1"/>
</dbReference>
<dbReference type="KEGG" id="lcr:LCRIS_01586"/>
<dbReference type="GO" id="GO:0005737">
    <property type="term" value="C:cytoplasm"/>
    <property type="evidence" value="ECO:0007669"/>
    <property type="project" value="UniProtKB-ARBA"/>
</dbReference>
<dbReference type="HOGENOM" id="CLU_054856_2_2_9"/>
<dbReference type="Pfam" id="PF00834">
    <property type="entry name" value="Ribul_P_3_epim"/>
    <property type="match status" value="1"/>
</dbReference>
<evidence type="ECO:0000256" key="4">
    <source>
        <dbReference type="ARBA" id="ARBA00001947"/>
    </source>
</evidence>
<dbReference type="NCBIfam" id="TIGR01163">
    <property type="entry name" value="rpe"/>
    <property type="match status" value="1"/>
</dbReference>
<organism evidence="11 12">
    <name type="scientific">Lactobacillus crispatus (strain ST1)</name>
    <dbReference type="NCBI Taxonomy" id="748671"/>
    <lineage>
        <taxon>Bacteria</taxon>
        <taxon>Bacillati</taxon>
        <taxon>Bacillota</taxon>
        <taxon>Bacilli</taxon>
        <taxon>Lactobacillales</taxon>
        <taxon>Lactobacillaceae</taxon>
        <taxon>Lactobacillus</taxon>
    </lineage>
</organism>
<comment type="catalytic activity">
    <reaction evidence="1">
        <text>D-ribulose 5-phosphate = D-xylulose 5-phosphate</text>
        <dbReference type="Rhea" id="RHEA:13677"/>
        <dbReference type="ChEBI" id="CHEBI:57737"/>
        <dbReference type="ChEBI" id="CHEBI:58121"/>
        <dbReference type="EC" id="5.1.3.1"/>
    </reaction>
</comment>
<keyword evidence="8" id="KW-0479">Metal-binding</keyword>
<evidence type="ECO:0000256" key="1">
    <source>
        <dbReference type="ARBA" id="ARBA00001782"/>
    </source>
</evidence>
<dbReference type="GO" id="GO:0006098">
    <property type="term" value="P:pentose-phosphate shunt"/>
    <property type="evidence" value="ECO:0007669"/>
    <property type="project" value="UniProtKB-UniRule"/>
</dbReference>
<evidence type="ECO:0000256" key="8">
    <source>
        <dbReference type="ARBA" id="ARBA00022723"/>
    </source>
</evidence>
<dbReference type="GO" id="GO:0005975">
    <property type="term" value="P:carbohydrate metabolic process"/>
    <property type="evidence" value="ECO:0007669"/>
    <property type="project" value="InterPro"/>
</dbReference>
<evidence type="ECO:0000256" key="5">
    <source>
        <dbReference type="ARBA" id="ARBA00001954"/>
    </source>
</evidence>
<accession>D5GZ24</accession>
<dbReference type="GO" id="GO:0046872">
    <property type="term" value="F:metal ion binding"/>
    <property type="evidence" value="ECO:0007669"/>
    <property type="project" value="UniProtKB-KW"/>
</dbReference>
<evidence type="ECO:0000256" key="3">
    <source>
        <dbReference type="ARBA" id="ARBA00001941"/>
    </source>
</evidence>
<evidence type="ECO:0000256" key="7">
    <source>
        <dbReference type="ARBA" id="ARBA00013188"/>
    </source>
</evidence>
<dbReference type="NCBIfam" id="NF004076">
    <property type="entry name" value="PRK05581.1-4"/>
    <property type="match status" value="1"/>
</dbReference>
<evidence type="ECO:0000256" key="9">
    <source>
        <dbReference type="ARBA" id="ARBA00023235"/>
    </source>
</evidence>
<evidence type="ECO:0000256" key="10">
    <source>
        <dbReference type="NCBIfam" id="TIGR01163"/>
    </source>
</evidence>
<dbReference type="Gene3D" id="3.20.20.70">
    <property type="entry name" value="Aldolase class I"/>
    <property type="match status" value="1"/>
</dbReference>
<dbReference type="SUPFAM" id="SSF51366">
    <property type="entry name" value="Ribulose-phoshate binding barrel"/>
    <property type="match status" value="1"/>
</dbReference>
<evidence type="ECO:0000256" key="2">
    <source>
        <dbReference type="ARBA" id="ARBA00001936"/>
    </source>
</evidence>
<proteinExistence type="inferred from homology"/>
<comment type="similarity">
    <text evidence="6">Belongs to the ribulose-phosphate 3-epimerase family.</text>
</comment>
<dbReference type="InterPro" id="IPR011060">
    <property type="entry name" value="RibuloseP-bd_barrel"/>
</dbReference>
<comment type="cofactor">
    <cofactor evidence="3">
        <name>Co(2+)</name>
        <dbReference type="ChEBI" id="CHEBI:48828"/>
    </cofactor>
</comment>
<dbReference type="PROSITE" id="PS01085">
    <property type="entry name" value="RIBUL_P_3_EPIMER_1"/>
    <property type="match status" value="1"/>
</dbReference>
<gene>
    <name evidence="11" type="primary">rpe2</name>
    <name evidence="11" type="ordered locus">LCRIS_01586</name>
</gene>
<dbReference type="RefSeq" id="WP_013086737.1">
    <property type="nucleotide sequence ID" value="NC_014106.1"/>
</dbReference>
<keyword evidence="9" id="KW-0413">Isomerase</keyword>
<reference evidence="11 12" key="1">
    <citation type="journal article" date="2010" name="J. Bacteriol.">
        <title>Genome sequence of Lactobacillus crispatus ST1.</title>
        <authorList>
            <person name="Ojala T."/>
            <person name="Kuparinen V."/>
            <person name="Koskinen J.P."/>
            <person name="Alatalo E."/>
            <person name="Holm L."/>
            <person name="Auvinen P."/>
            <person name="Edelman S."/>
            <person name="Westerlund-Wikstrom B."/>
            <person name="Korhonen T.K."/>
            <person name="Paulin L."/>
            <person name="Kankainen M."/>
        </authorList>
    </citation>
    <scope>NUCLEOTIDE SEQUENCE [LARGE SCALE GENOMIC DNA]</scope>
    <source>
        <strain evidence="11 12">ST1</strain>
    </source>
</reference>
<dbReference type="InterPro" id="IPR013785">
    <property type="entry name" value="Aldolase_TIM"/>
</dbReference>
<dbReference type="GO" id="GO:0004750">
    <property type="term" value="F:D-ribulose-phosphate 3-epimerase activity"/>
    <property type="evidence" value="ECO:0007669"/>
    <property type="project" value="UniProtKB-UniRule"/>
</dbReference>
<evidence type="ECO:0000313" key="11">
    <source>
        <dbReference type="EMBL" id="CBL51033.1"/>
    </source>
</evidence>
<comment type="cofactor">
    <cofactor evidence="2">
        <name>Mn(2+)</name>
        <dbReference type="ChEBI" id="CHEBI:29035"/>
    </cofactor>
</comment>
<dbReference type="EMBL" id="FN692037">
    <property type="protein sequence ID" value="CBL51033.1"/>
    <property type="molecule type" value="Genomic_DNA"/>
</dbReference>
<dbReference type="EC" id="5.1.3.1" evidence="7 10"/>
<sequence>MIIAPSILNADNLNLEEKIDEAKKAGISRFHIDIMDGHFVPNLSFGPELVKDFKKNFRDTFAEVHLMSDNPNTFIPAFTKAGADLIEIHYEAMSEDSLIHWLDYMHEHQIKAGVVLNPDTPASVLKKFATKVDQVLVMTVYPGFGGQKFIDESKKITEIQSILNGVNSKAPIEVDGGINNRTIDIAKKAGASVFVVGSYIFGKSNVPLTIKRLSKEIENEGNYNG</sequence>
<name>D5GZ24_LACCS</name>
<evidence type="ECO:0000313" key="12">
    <source>
        <dbReference type="Proteomes" id="UP000002371"/>
    </source>
</evidence>
<dbReference type="FunFam" id="3.20.20.70:FF:000004">
    <property type="entry name" value="Ribulose-phosphate 3-epimerase"/>
    <property type="match status" value="1"/>
</dbReference>
<comment type="cofactor">
    <cofactor evidence="5">
        <name>Fe(2+)</name>
        <dbReference type="ChEBI" id="CHEBI:29033"/>
    </cofactor>
</comment>
<dbReference type="CDD" id="cd00429">
    <property type="entry name" value="RPE"/>
    <property type="match status" value="1"/>
</dbReference>
<dbReference type="PATRIC" id="fig|748671.3.peg.1561"/>
<reference key="2">
    <citation type="submission" date="2010-03" db="EMBL/GenBank/DDBJ databases">
        <title>Genome Sequence of Lactobacillus crispatus ST1.</title>
        <authorList>
            <person name="Ojala T."/>
            <person name="Kuparinen V."/>
            <person name="Koskinen J.P."/>
            <person name="Alatalo E."/>
            <person name="Holm L."/>
            <person name="Auvinen P."/>
            <person name="Edelman S."/>
            <person name="Westerlund-Wikstroem B."/>
            <person name="Korhonen T.K."/>
            <person name="Paulin L."/>
            <person name="Kankainen M."/>
        </authorList>
    </citation>
    <scope>NUCLEOTIDE SEQUENCE</scope>
    <source>
        <strain>ST1</strain>
    </source>
</reference>
<evidence type="ECO:0000256" key="6">
    <source>
        <dbReference type="ARBA" id="ARBA00009541"/>
    </source>
</evidence>
<dbReference type="eggNOG" id="COG0036">
    <property type="taxonomic scope" value="Bacteria"/>
</dbReference>
<dbReference type="InterPro" id="IPR000056">
    <property type="entry name" value="Ribul_P_3_epim-like"/>
</dbReference>
<dbReference type="InterPro" id="IPR026019">
    <property type="entry name" value="Ribul_P_3_epim"/>
</dbReference>
<dbReference type="Proteomes" id="UP000002371">
    <property type="component" value="Chromosome"/>
</dbReference>
<protein>
    <recommendedName>
        <fullName evidence="7 10">Ribulose-phosphate 3-epimerase</fullName>
        <ecNumber evidence="7 10">5.1.3.1</ecNumber>
    </recommendedName>
</protein>
<dbReference type="AlphaFoldDB" id="D5GZ24"/>